<dbReference type="GO" id="GO:0005829">
    <property type="term" value="C:cytosol"/>
    <property type="evidence" value="ECO:0007669"/>
    <property type="project" value="TreeGrafter"/>
</dbReference>
<accession>A0A368HJE5</accession>
<dbReference type="RefSeq" id="WP_114282792.1">
    <property type="nucleotide sequence ID" value="NZ_PSYR01000001.1"/>
</dbReference>
<dbReference type="CDD" id="cd01169">
    <property type="entry name" value="HMPP_kinase"/>
    <property type="match status" value="1"/>
</dbReference>
<dbReference type="GO" id="GO:0009229">
    <property type="term" value="P:thiamine diphosphate biosynthetic process"/>
    <property type="evidence" value="ECO:0007669"/>
    <property type="project" value="UniProtKB-UniPathway"/>
</dbReference>
<comment type="caution">
    <text evidence="4">The sequence shown here is derived from an EMBL/GenBank/DDBJ whole genome shotgun (WGS) entry which is preliminary data.</text>
</comment>
<keyword evidence="5" id="KW-1185">Reference proteome</keyword>
<dbReference type="Proteomes" id="UP000253250">
    <property type="component" value="Unassembled WGS sequence"/>
</dbReference>
<dbReference type="EMBL" id="PSYR01000001">
    <property type="protein sequence ID" value="RCN59463.1"/>
    <property type="molecule type" value="Genomic_DNA"/>
</dbReference>
<evidence type="ECO:0000259" key="3">
    <source>
        <dbReference type="Pfam" id="PF08543"/>
    </source>
</evidence>
<gene>
    <name evidence="4" type="ORF">C4900_00575</name>
</gene>
<dbReference type="AlphaFoldDB" id="A0A368HJE5"/>
<dbReference type="InterPro" id="IPR004399">
    <property type="entry name" value="HMP/HMP-P_kinase_dom"/>
</dbReference>
<dbReference type="PANTHER" id="PTHR20858">
    <property type="entry name" value="PHOSPHOMETHYLPYRIMIDINE KINASE"/>
    <property type="match status" value="1"/>
</dbReference>
<dbReference type="GO" id="GO:0009228">
    <property type="term" value="P:thiamine biosynthetic process"/>
    <property type="evidence" value="ECO:0007669"/>
    <property type="project" value="InterPro"/>
</dbReference>
<proteinExistence type="predicted"/>
<dbReference type="PANTHER" id="PTHR20858:SF17">
    <property type="entry name" value="HYDROXYMETHYLPYRIMIDINE_PHOSPHOMETHYLPYRIMIDINE KINASE THI20-RELATED"/>
    <property type="match status" value="1"/>
</dbReference>
<dbReference type="GO" id="GO:0008972">
    <property type="term" value="F:phosphomethylpyrimidine kinase activity"/>
    <property type="evidence" value="ECO:0007669"/>
    <property type="project" value="InterPro"/>
</dbReference>
<dbReference type="OrthoDB" id="9810880at2"/>
<dbReference type="GO" id="GO:0008902">
    <property type="term" value="F:hydroxymethylpyrimidine kinase activity"/>
    <property type="evidence" value="ECO:0007669"/>
    <property type="project" value="UniProtKB-EC"/>
</dbReference>
<keyword evidence="4" id="KW-0808">Transferase</keyword>
<comment type="pathway">
    <text evidence="1">Cofactor biosynthesis; thiamine diphosphate biosynthesis.</text>
</comment>
<feature type="domain" description="Pyridoxamine kinase/Phosphomethylpyrimidine kinase" evidence="3">
    <location>
        <begin position="7"/>
        <end position="243"/>
    </location>
</feature>
<evidence type="ECO:0000256" key="1">
    <source>
        <dbReference type="ARBA" id="ARBA00004948"/>
    </source>
</evidence>
<reference evidence="4 5" key="1">
    <citation type="submission" date="2018-02" db="EMBL/GenBank/DDBJ databases">
        <title>Insights into the biology of acidophilic members of the Acidiferrobacteraceae family derived from comparative genomic analyses.</title>
        <authorList>
            <person name="Issotta F."/>
            <person name="Thyssen C."/>
            <person name="Mena C."/>
            <person name="Moya A."/>
            <person name="Bellenberg S."/>
            <person name="Sproer C."/>
            <person name="Covarrubias P.C."/>
            <person name="Sand W."/>
            <person name="Quatrini R."/>
            <person name="Vera M."/>
        </authorList>
    </citation>
    <scope>NUCLEOTIDE SEQUENCE [LARGE SCALE GENOMIC DNA]</scope>
    <source>
        <strain evidence="5">m-1</strain>
    </source>
</reference>
<name>A0A368HJE5_9GAMM</name>
<dbReference type="InterPro" id="IPR029056">
    <property type="entry name" value="Ribokinase-like"/>
</dbReference>
<sequence length="260" mass="27557">MVFAGNDPTGGAGLQADAEALMSMGCHAAPVVTAITVQDTFGLKGFAALEPGLVAEQARAILEDMPVAAFKVGMVGSLANLTAIAEVIADYPSIPAVIDPVLASGRGDPLSDEPLEDGFRSLLCPLATLITPNSREARRLVPEADSLEACAQGLMSLGSRYVLITGTHEPTEAVINLLYGNRQFLERFSYRRLPGEYHGSGCTLASSCAAVLAQGLEPVNAIVQALEYTHKTLEAAWSLGMGQQLPDRLFWAREDEADRD</sequence>
<dbReference type="InterPro" id="IPR013749">
    <property type="entry name" value="PM/HMP-P_kinase-1"/>
</dbReference>
<dbReference type="Pfam" id="PF08543">
    <property type="entry name" value="Phos_pyr_kin"/>
    <property type="match status" value="1"/>
</dbReference>
<dbReference type="SUPFAM" id="SSF53613">
    <property type="entry name" value="Ribokinase-like"/>
    <property type="match status" value="1"/>
</dbReference>
<keyword evidence="4" id="KW-0418">Kinase</keyword>
<dbReference type="EC" id="2.7.1.49" evidence="2"/>
<evidence type="ECO:0000313" key="4">
    <source>
        <dbReference type="EMBL" id="RCN59463.1"/>
    </source>
</evidence>
<evidence type="ECO:0000256" key="2">
    <source>
        <dbReference type="ARBA" id="ARBA00012135"/>
    </source>
</evidence>
<organism evidence="4 5">
    <name type="scientific">Acidiferrobacter thiooxydans</name>
    <dbReference type="NCBI Taxonomy" id="163359"/>
    <lineage>
        <taxon>Bacteria</taxon>
        <taxon>Pseudomonadati</taxon>
        <taxon>Pseudomonadota</taxon>
        <taxon>Gammaproteobacteria</taxon>
        <taxon>Acidiferrobacterales</taxon>
        <taxon>Acidiferrobacteraceae</taxon>
        <taxon>Acidiferrobacter</taxon>
    </lineage>
</organism>
<evidence type="ECO:0000313" key="5">
    <source>
        <dbReference type="Proteomes" id="UP000253250"/>
    </source>
</evidence>
<protein>
    <recommendedName>
        <fullName evidence="2">hydroxymethylpyrimidine kinase</fullName>
        <ecNumber evidence="2">2.7.1.49</ecNumber>
    </recommendedName>
</protein>
<dbReference type="UniPathway" id="UPA00060">
    <property type="reaction ID" value="UER00138"/>
</dbReference>
<dbReference type="Gene3D" id="3.40.1190.20">
    <property type="match status" value="1"/>
</dbReference>